<evidence type="ECO:0000313" key="2">
    <source>
        <dbReference type="Proteomes" id="UP001224644"/>
    </source>
</evidence>
<protein>
    <recommendedName>
        <fullName evidence="3">Flagellar FlbD family protein</fullName>
    </recommendedName>
</protein>
<gene>
    <name evidence="1" type="ORF">QWZ12_06010</name>
</gene>
<evidence type="ECO:0000313" key="1">
    <source>
        <dbReference type="EMBL" id="MDN3590168.1"/>
    </source>
</evidence>
<dbReference type="RefSeq" id="WP_238221499.1">
    <property type="nucleotide sequence ID" value="NZ_BPQD01000001.1"/>
</dbReference>
<organism evidence="1 2">
    <name type="scientific">Methylobacterium adhaesivum</name>
    <dbReference type="NCBI Taxonomy" id="333297"/>
    <lineage>
        <taxon>Bacteria</taxon>
        <taxon>Pseudomonadati</taxon>
        <taxon>Pseudomonadota</taxon>
        <taxon>Alphaproteobacteria</taxon>
        <taxon>Hyphomicrobiales</taxon>
        <taxon>Methylobacteriaceae</taxon>
        <taxon>Methylobacterium</taxon>
    </lineage>
</organism>
<dbReference type="Proteomes" id="UP001224644">
    <property type="component" value="Unassembled WGS sequence"/>
</dbReference>
<evidence type="ECO:0008006" key="3">
    <source>
        <dbReference type="Google" id="ProtNLM"/>
    </source>
</evidence>
<dbReference type="EMBL" id="JAUFPX010000002">
    <property type="protein sequence ID" value="MDN3590168.1"/>
    <property type="molecule type" value="Genomic_DNA"/>
</dbReference>
<accession>A0ABT8BG42</accession>
<comment type="caution">
    <text evidence="1">The sequence shown here is derived from an EMBL/GenBank/DDBJ whole genome shotgun (WGS) entry which is preliminary data.</text>
</comment>
<proteinExistence type="predicted"/>
<keyword evidence="2" id="KW-1185">Reference proteome</keyword>
<sequence length="73" mass="7867">MNFIEITVSSNKVLVNISSIKTIVSVGEQSNVYCIGDDKDLFMQAQESRSEIEGLIRQAGGQVCRDGEPSSGS</sequence>
<reference evidence="2" key="1">
    <citation type="journal article" date="2019" name="Int. J. Syst. Evol. Microbiol.">
        <title>The Global Catalogue of Microorganisms (GCM) 10K type strain sequencing project: providing services to taxonomists for standard genome sequencing and annotation.</title>
        <authorList>
            <consortium name="The Broad Institute Genomics Platform"/>
            <consortium name="The Broad Institute Genome Sequencing Center for Infectious Disease"/>
            <person name="Wu L."/>
            <person name="Ma J."/>
        </authorList>
    </citation>
    <scope>NUCLEOTIDE SEQUENCE [LARGE SCALE GENOMIC DNA]</scope>
    <source>
        <strain evidence="2">CECT 7069</strain>
    </source>
</reference>
<name>A0ABT8BG42_9HYPH</name>